<name>A0A381ULD3_9ZZZZ</name>
<dbReference type="PANTHER" id="PTHR11102">
    <property type="entry name" value="SEL-1-LIKE PROTEIN"/>
    <property type="match status" value="1"/>
</dbReference>
<organism evidence="1">
    <name type="scientific">marine metagenome</name>
    <dbReference type="NCBI Taxonomy" id="408172"/>
    <lineage>
        <taxon>unclassified sequences</taxon>
        <taxon>metagenomes</taxon>
        <taxon>ecological metagenomes</taxon>
    </lineage>
</organism>
<dbReference type="PANTHER" id="PTHR11102:SF160">
    <property type="entry name" value="ERAD-ASSOCIATED E3 UBIQUITIN-PROTEIN LIGASE COMPONENT HRD3"/>
    <property type="match status" value="1"/>
</dbReference>
<accession>A0A381ULD3</accession>
<dbReference type="EMBL" id="UINC01006540">
    <property type="protein sequence ID" value="SVA28147.1"/>
    <property type="molecule type" value="Genomic_DNA"/>
</dbReference>
<evidence type="ECO:0008006" key="2">
    <source>
        <dbReference type="Google" id="ProtNLM"/>
    </source>
</evidence>
<dbReference type="Pfam" id="PF08238">
    <property type="entry name" value="Sel1"/>
    <property type="match status" value="1"/>
</dbReference>
<feature type="non-terminal residue" evidence="1">
    <location>
        <position position="106"/>
    </location>
</feature>
<sequence length="106" mass="11810">MNDISLFNQSALLLTITLLFVFSSTSAQGYYPQSQLDLKSAEEAILREDYKTAHKLLLPLGEIGIASAQNYLGLMYANGKGVIQDDQEAIKWYRLAVEQGFADAQY</sequence>
<protein>
    <recommendedName>
        <fullName evidence="2">Sel1 repeat family protein</fullName>
    </recommendedName>
</protein>
<gene>
    <name evidence="1" type="ORF">METZ01_LOCUS81001</name>
</gene>
<dbReference type="InterPro" id="IPR050767">
    <property type="entry name" value="Sel1_AlgK"/>
</dbReference>
<reference evidence="1" key="1">
    <citation type="submission" date="2018-05" db="EMBL/GenBank/DDBJ databases">
        <authorList>
            <person name="Lanie J.A."/>
            <person name="Ng W.-L."/>
            <person name="Kazmierczak K.M."/>
            <person name="Andrzejewski T.M."/>
            <person name="Davidsen T.M."/>
            <person name="Wayne K.J."/>
            <person name="Tettelin H."/>
            <person name="Glass J.I."/>
            <person name="Rusch D."/>
            <person name="Podicherti R."/>
            <person name="Tsui H.-C.T."/>
            <person name="Winkler M.E."/>
        </authorList>
    </citation>
    <scope>NUCLEOTIDE SEQUENCE</scope>
</reference>
<dbReference type="AlphaFoldDB" id="A0A381ULD3"/>
<dbReference type="InterPro" id="IPR011990">
    <property type="entry name" value="TPR-like_helical_dom_sf"/>
</dbReference>
<dbReference type="InterPro" id="IPR006597">
    <property type="entry name" value="Sel1-like"/>
</dbReference>
<dbReference type="SMART" id="SM00671">
    <property type="entry name" value="SEL1"/>
    <property type="match status" value="1"/>
</dbReference>
<proteinExistence type="predicted"/>
<dbReference type="SUPFAM" id="SSF81901">
    <property type="entry name" value="HCP-like"/>
    <property type="match status" value="1"/>
</dbReference>
<dbReference type="Gene3D" id="1.25.40.10">
    <property type="entry name" value="Tetratricopeptide repeat domain"/>
    <property type="match status" value="1"/>
</dbReference>
<evidence type="ECO:0000313" key="1">
    <source>
        <dbReference type="EMBL" id="SVA28147.1"/>
    </source>
</evidence>